<dbReference type="PANTHER" id="PTHR43777">
    <property type="entry name" value="MOLYBDENUM COFACTOR CYTIDYLYLTRANSFERASE"/>
    <property type="match status" value="1"/>
</dbReference>
<keyword evidence="2" id="KW-0808">Transferase</keyword>
<dbReference type="GO" id="GO:0016740">
    <property type="term" value="F:transferase activity"/>
    <property type="evidence" value="ECO:0007669"/>
    <property type="project" value="UniProtKB-KW"/>
</dbReference>
<organism evidence="2 3">
    <name type="scientific">Micrococcoides hystricis</name>
    <dbReference type="NCBI Taxonomy" id="1572761"/>
    <lineage>
        <taxon>Bacteria</taxon>
        <taxon>Bacillati</taxon>
        <taxon>Actinomycetota</taxon>
        <taxon>Actinomycetes</taxon>
        <taxon>Micrococcales</taxon>
        <taxon>Micrococcaceae</taxon>
        <taxon>Micrococcoides</taxon>
    </lineage>
</organism>
<dbReference type="EMBL" id="JBHLUB010000029">
    <property type="protein sequence ID" value="MFC0582278.1"/>
    <property type="molecule type" value="Genomic_DNA"/>
</dbReference>
<evidence type="ECO:0000313" key="3">
    <source>
        <dbReference type="Proteomes" id="UP001589862"/>
    </source>
</evidence>
<protein>
    <submittedName>
        <fullName evidence="2">NTP transferase domain-containing protein</fullName>
    </submittedName>
</protein>
<accession>A0ABV6PB02</accession>
<dbReference type="RefSeq" id="WP_377459317.1">
    <property type="nucleotide sequence ID" value="NZ_JBHLUB010000029.1"/>
</dbReference>
<proteinExistence type="predicted"/>
<dbReference type="Proteomes" id="UP001589862">
    <property type="component" value="Unassembled WGS sequence"/>
</dbReference>
<dbReference type="InterPro" id="IPR025877">
    <property type="entry name" value="MobA-like_NTP_Trfase"/>
</dbReference>
<dbReference type="InterPro" id="IPR029044">
    <property type="entry name" value="Nucleotide-diphossugar_trans"/>
</dbReference>
<dbReference type="PANTHER" id="PTHR43777:SF1">
    <property type="entry name" value="MOLYBDENUM COFACTOR CYTIDYLYLTRANSFERASE"/>
    <property type="match status" value="1"/>
</dbReference>
<feature type="domain" description="MobA-like NTP transferase" evidence="1">
    <location>
        <begin position="3"/>
        <end position="165"/>
    </location>
</feature>
<reference evidence="2 3" key="1">
    <citation type="submission" date="2024-09" db="EMBL/GenBank/DDBJ databases">
        <authorList>
            <person name="Sun Q."/>
            <person name="Mori K."/>
        </authorList>
    </citation>
    <scope>NUCLEOTIDE SEQUENCE [LARGE SCALE GENOMIC DNA]</scope>
    <source>
        <strain evidence="2 3">NCAIM B.02604</strain>
    </source>
</reference>
<dbReference type="CDD" id="cd04182">
    <property type="entry name" value="GT_2_like_f"/>
    <property type="match status" value="1"/>
</dbReference>
<name>A0ABV6PB02_9MICC</name>
<evidence type="ECO:0000313" key="2">
    <source>
        <dbReference type="EMBL" id="MFC0582278.1"/>
    </source>
</evidence>
<dbReference type="SUPFAM" id="SSF53448">
    <property type="entry name" value="Nucleotide-diphospho-sugar transferases"/>
    <property type="match status" value="1"/>
</dbReference>
<dbReference type="Pfam" id="PF12804">
    <property type="entry name" value="NTP_transf_3"/>
    <property type="match status" value="1"/>
</dbReference>
<comment type="caution">
    <text evidence="2">The sequence shown here is derived from an EMBL/GenBank/DDBJ whole genome shotgun (WGS) entry which is preliminary data.</text>
</comment>
<sequence>MIAVILAAGAGRRLGKGPKALVQLGHSTLAERATATAIQAGLTPLVLAAPQVADTLRTLLAPDADVQAVPDHASGISASIKQAARRLHQAHPHEPVMLWLVDQPGITVDVIKRISAAHQAGTITRASYEGVPAHPVLFDPGDFQQAAESATGNVGAKEFLRMHRHRVTLIECGDIGSAADLDTAEDYRRWAEAFEA</sequence>
<gene>
    <name evidence="2" type="ORF">ACFFFR_07785</name>
</gene>
<dbReference type="Gene3D" id="3.90.550.10">
    <property type="entry name" value="Spore Coat Polysaccharide Biosynthesis Protein SpsA, Chain A"/>
    <property type="match status" value="1"/>
</dbReference>
<evidence type="ECO:0000259" key="1">
    <source>
        <dbReference type="Pfam" id="PF12804"/>
    </source>
</evidence>
<keyword evidence="3" id="KW-1185">Reference proteome</keyword>